<feature type="chain" id="PRO_5009773477" description="DUF995 domain-containing protein" evidence="1">
    <location>
        <begin position="24"/>
        <end position="161"/>
    </location>
</feature>
<dbReference type="EMBL" id="CVRL01000003">
    <property type="protein sequence ID" value="CRL09482.1"/>
    <property type="molecule type" value="Genomic_DNA"/>
</dbReference>
<gene>
    <name evidence="2" type="ORF">NIT7321_00312</name>
</gene>
<dbReference type="InterPro" id="IPR009337">
    <property type="entry name" value="DUF995"/>
</dbReference>
<dbReference type="AlphaFoldDB" id="A0A0H5DHQ0"/>
<name>A0A0H5DHQ0_9RHOB</name>
<feature type="signal peptide" evidence="1">
    <location>
        <begin position="1"/>
        <end position="23"/>
    </location>
</feature>
<proteinExistence type="predicted"/>
<dbReference type="Proteomes" id="UP000043764">
    <property type="component" value="Unassembled WGS sequence"/>
</dbReference>
<accession>A0A0H5DHQ0</accession>
<dbReference type="GeneID" id="78399298"/>
<keyword evidence="3" id="KW-1185">Reference proteome</keyword>
<dbReference type="Pfam" id="PF06191">
    <property type="entry name" value="DUF995"/>
    <property type="match status" value="1"/>
</dbReference>
<reference evidence="2 3" key="1">
    <citation type="submission" date="2015-05" db="EMBL/GenBank/DDBJ databases">
        <authorList>
            <person name="Rodrigo-Torres Lidia"/>
            <person name="Arahal R.David."/>
        </authorList>
    </citation>
    <scope>NUCLEOTIDE SEQUENCE [LARGE SCALE GENOMIC DNA]</scope>
    <source>
        <strain evidence="2 3">CECT 7321</strain>
    </source>
</reference>
<sequence length="161" mass="17697">MTSFSRNLIAAVVGMVIPAVASADPMPRSAKIPDTQKVAKIYSGKTELWTNNCGGGIYFAPNGQARAWCANSSDNLGAGTWSIDANGRMCQDLIWYYPDGRRAGASPSDRSCISHVVDAWGTVWRSWPNDPEWWPVDKNAGFVRGYKFQTEVSQTRSKLGF</sequence>
<evidence type="ECO:0000256" key="1">
    <source>
        <dbReference type="SAM" id="SignalP"/>
    </source>
</evidence>
<dbReference type="OrthoDB" id="7865570at2"/>
<keyword evidence="1" id="KW-0732">Signal</keyword>
<evidence type="ECO:0000313" key="2">
    <source>
        <dbReference type="EMBL" id="CRL09482.1"/>
    </source>
</evidence>
<protein>
    <recommendedName>
        <fullName evidence="4">DUF995 domain-containing protein</fullName>
    </recommendedName>
</protein>
<organism evidence="2 3">
    <name type="scientific">Phaeobacter italicus</name>
    <dbReference type="NCBI Taxonomy" id="481446"/>
    <lineage>
        <taxon>Bacteria</taxon>
        <taxon>Pseudomonadati</taxon>
        <taxon>Pseudomonadota</taxon>
        <taxon>Alphaproteobacteria</taxon>
        <taxon>Rhodobacterales</taxon>
        <taxon>Roseobacteraceae</taxon>
        <taxon>Phaeobacter</taxon>
    </lineage>
</organism>
<dbReference type="RefSeq" id="WP_008563437.1">
    <property type="nucleotide sequence ID" value="NZ_BSKQ01000002.1"/>
</dbReference>
<evidence type="ECO:0008006" key="4">
    <source>
        <dbReference type="Google" id="ProtNLM"/>
    </source>
</evidence>
<evidence type="ECO:0000313" key="3">
    <source>
        <dbReference type="Proteomes" id="UP000043764"/>
    </source>
</evidence>